<evidence type="ECO:0000313" key="3">
    <source>
        <dbReference type="Proteomes" id="UP000002009"/>
    </source>
</evidence>
<dbReference type="OrthoDB" id="10489848at2759"/>
<proteinExistence type="predicted"/>
<gene>
    <name evidence="2" type="ORF">MICPUN_57274</name>
</gene>
<name>C1E2K4_MICCC</name>
<organism evidence="2 3">
    <name type="scientific">Micromonas commoda (strain RCC299 / NOUM17 / CCMP2709)</name>
    <name type="common">Picoplanktonic green alga</name>
    <dbReference type="NCBI Taxonomy" id="296587"/>
    <lineage>
        <taxon>Eukaryota</taxon>
        <taxon>Viridiplantae</taxon>
        <taxon>Chlorophyta</taxon>
        <taxon>Mamiellophyceae</taxon>
        <taxon>Mamiellales</taxon>
        <taxon>Mamiellaceae</taxon>
        <taxon>Micromonas</taxon>
    </lineage>
</organism>
<keyword evidence="3" id="KW-1185">Reference proteome</keyword>
<accession>C1E2K4</accession>
<protein>
    <submittedName>
        <fullName evidence="2">Uncharacterized protein</fullName>
    </submittedName>
</protein>
<dbReference type="InParanoid" id="C1E2K4"/>
<sequence>MLAASVSRPRVVLGGRRARTKTSAPSRSIVKTRAAGAGDGESGGPSLVPADAADGLRRYRAVLGPLFLAGGLLHVPDVFGAGPVSAACDVGSFAELTTPLKALTLLWAVGGPITATGLFSGTFLGDVGVTVIASTEIVLGIDFPDLIAPATLPAPIVAAQCVNIASLVALRLWETAEKRANERR</sequence>
<dbReference type="OMA" id="LHLPDCF"/>
<evidence type="ECO:0000256" key="1">
    <source>
        <dbReference type="SAM" id="MobiDB-lite"/>
    </source>
</evidence>
<evidence type="ECO:0000313" key="2">
    <source>
        <dbReference type="EMBL" id="ACO62361.1"/>
    </source>
</evidence>
<dbReference type="KEGG" id="mis:MICPUN_57274"/>
<dbReference type="Proteomes" id="UP000002009">
    <property type="component" value="Chromosome 3"/>
</dbReference>
<reference evidence="2 3" key="1">
    <citation type="journal article" date="2009" name="Science">
        <title>Green evolution and dynamic adaptations revealed by genomes of the marine picoeukaryotes Micromonas.</title>
        <authorList>
            <person name="Worden A.Z."/>
            <person name="Lee J.H."/>
            <person name="Mock T."/>
            <person name="Rouze P."/>
            <person name="Simmons M.P."/>
            <person name="Aerts A.L."/>
            <person name="Allen A.E."/>
            <person name="Cuvelier M.L."/>
            <person name="Derelle E."/>
            <person name="Everett M.V."/>
            <person name="Foulon E."/>
            <person name="Grimwood J."/>
            <person name="Gundlach H."/>
            <person name="Henrissat B."/>
            <person name="Napoli C."/>
            <person name="McDonald S.M."/>
            <person name="Parker M.S."/>
            <person name="Rombauts S."/>
            <person name="Salamov A."/>
            <person name="Von Dassow P."/>
            <person name="Badger J.H."/>
            <person name="Coutinho P.M."/>
            <person name="Demir E."/>
            <person name="Dubchak I."/>
            <person name="Gentemann C."/>
            <person name="Eikrem W."/>
            <person name="Gready J.E."/>
            <person name="John U."/>
            <person name="Lanier W."/>
            <person name="Lindquist E.A."/>
            <person name="Lucas S."/>
            <person name="Mayer K.F."/>
            <person name="Moreau H."/>
            <person name="Not F."/>
            <person name="Otillar R."/>
            <person name="Panaud O."/>
            <person name="Pangilinan J."/>
            <person name="Paulsen I."/>
            <person name="Piegu B."/>
            <person name="Poliakov A."/>
            <person name="Robbens S."/>
            <person name="Schmutz J."/>
            <person name="Toulza E."/>
            <person name="Wyss T."/>
            <person name="Zelensky A."/>
            <person name="Zhou K."/>
            <person name="Armbrust E.V."/>
            <person name="Bhattacharya D."/>
            <person name="Goodenough U.W."/>
            <person name="Van de Peer Y."/>
            <person name="Grigoriev I.V."/>
        </authorList>
    </citation>
    <scope>NUCLEOTIDE SEQUENCE [LARGE SCALE GENOMIC DNA]</scope>
    <source>
        <strain evidence="3">RCC299 / NOUM17</strain>
    </source>
</reference>
<dbReference type="GeneID" id="8241862"/>
<dbReference type="RefSeq" id="XP_002501103.1">
    <property type="nucleotide sequence ID" value="XM_002501057.1"/>
</dbReference>
<feature type="region of interest" description="Disordered" evidence="1">
    <location>
        <begin position="14"/>
        <end position="46"/>
    </location>
</feature>
<dbReference type="EMBL" id="CP001324">
    <property type="protein sequence ID" value="ACO62361.1"/>
    <property type="molecule type" value="Genomic_DNA"/>
</dbReference>
<dbReference type="AlphaFoldDB" id="C1E2K4"/>